<evidence type="ECO:0000313" key="2">
    <source>
        <dbReference type="Proteomes" id="UP000499080"/>
    </source>
</evidence>
<reference evidence="1 2" key="1">
    <citation type="journal article" date="2019" name="Sci. Rep.">
        <title>Orb-weaving spider Araneus ventricosus genome elucidates the spidroin gene catalogue.</title>
        <authorList>
            <person name="Kono N."/>
            <person name="Nakamura H."/>
            <person name="Ohtoshi R."/>
            <person name="Moran D.A.P."/>
            <person name="Shinohara A."/>
            <person name="Yoshida Y."/>
            <person name="Fujiwara M."/>
            <person name="Mori M."/>
            <person name="Tomita M."/>
            <person name="Arakawa K."/>
        </authorList>
    </citation>
    <scope>NUCLEOTIDE SEQUENCE [LARGE SCALE GENOMIC DNA]</scope>
</reference>
<sequence length="79" mass="8900">SIKGQQPPSSAHFVTTTPPASISNFGSDINDKFFNFSPERDASSTARSLKAFHYNLTPAIYDTTNIYRFTRIKRLEATR</sequence>
<proteinExistence type="predicted"/>
<organism evidence="1 2">
    <name type="scientific">Araneus ventricosus</name>
    <name type="common">Orbweaver spider</name>
    <name type="synonym">Epeira ventricosa</name>
    <dbReference type="NCBI Taxonomy" id="182803"/>
    <lineage>
        <taxon>Eukaryota</taxon>
        <taxon>Metazoa</taxon>
        <taxon>Ecdysozoa</taxon>
        <taxon>Arthropoda</taxon>
        <taxon>Chelicerata</taxon>
        <taxon>Arachnida</taxon>
        <taxon>Araneae</taxon>
        <taxon>Araneomorphae</taxon>
        <taxon>Entelegynae</taxon>
        <taxon>Araneoidea</taxon>
        <taxon>Araneidae</taxon>
        <taxon>Araneus</taxon>
    </lineage>
</organism>
<dbReference type="AlphaFoldDB" id="A0A4Y2IGN5"/>
<comment type="caution">
    <text evidence="1">The sequence shown here is derived from an EMBL/GenBank/DDBJ whole genome shotgun (WGS) entry which is preliminary data.</text>
</comment>
<dbReference type="EMBL" id="BGPR01185905">
    <property type="protein sequence ID" value="GBM76913.1"/>
    <property type="molecule type" value="Genomic_DNA"/>
</dbReference>
<keyword evidence="2" id="KW-1185">Reference proteome</keyword>
<accession>A0A4Y2IGN5</accession>
<name>A0A4Y2IGN5_ARAVE</name>
<evidence type="ECO:0000313" key="1">
    <source>
        <dbReference type="EMBL" id="GBM76913.1"/>
    </source>
</evidence>
<protein>
    <submittedName>
        <fullName evidence="1">Uncharacterized protein</fullName>
    </submittedName>
</protein>
<dbReference type="Proteomes" id="UP000499080">
    <property type="component" value="Unassembled WGS sequence"/>
</dbReference>
<feature type="non-terminal residue" evidence="1">
    <location>
        <position position="1"/>
    </location>
</feature>
<gene>
    <name evidence="1" type="ORF">AVEN_259191_1</name>
</gene>